<sequence length="173" mass="19179">MEKKVTDQSGGQVTGQDARHMEIEVIRKLNELKGLCDGGVDGYKRRAVDFPSLMLQGGLEMALIFYLSKSNEDDLLTFFKYWKTGGAGRKEDMCREVGKGSKSGYSSFTATVLYILSKDIPECDLERGKVTDAVVSCLDKVSKDEIRVEKRLTPTLVKIKGLSEMIAPGDNNE</sequence>
<reference evidence="1 2" key="1">
    <citation type="submission" date="2021-04" db="EMBL/GenBank/DDBJ databases">
        <title>Complete genome sequence of Stygiolobus sp. KN-1.</title>
        <authorList>
            <person name="Nakamura K."/>
            <person name="Sakai H."/>
            <person name="Kurosawa N."/>
        </authorList>
    </citation>
    <scope>NUCLEOTIDE SEQUENCE [LARGE SCALE GENOMIC DNA]</scope>
    <source>
        <strain evidence="1 2">KN-1</strain>
    </source>
</reference>
<dbReference type="AlphaFoldDB" id="A0A8D5U5Q5"/>
<proteinExistence type="predicted"/>
<accession>A0A8D5U5Q5</accession>
<dbReference type="RefSeq" id="WP_221290258.1">
    <property type="nucleotide sequence ID" value="NZ_AP024597.1"/>
</dbReference>
<dbReference type="Proteomes" id="UP000825123">
    <property type="component" value="Chromosome"/>
</dbReference>
<dbReference type="InterPro" id="IPR023101">
    <property type="entry name" value="AF1862-like_dom_sf"/>
</dbReference>
<name>A0A8D5U5Q5_9CREN</name>
<evidence type="ECO:0008006" key="3">
    <source>
        <dbReference type="Google" id="ProtNLM"/>
    </source>
</evidence>
<gene>
    <name evidence="1" type="ORF">KN1_13420</name>
</gene>
<evidence type="ECO:0000313" key="1">
    <source>
        <dbReference type="EMBL" id="BCU70045.1"/>
    </source>
</evidence>
<dbReference type="GeneID" id="66163069"/>
<evidence type="ECO:0000313" key="2">
    <source>
        <dbReference type="Proteomes" id="UP000825123"/>
    </source>
</evidence>
<dbReference type="EMBL" id="AP024597">
    <property type="protein sequence ID" value="BCU70045.1"/>
    <property type="molecule type" value="Genomic_DNA"/>
</dbReference>
<dbReference type="KEGG" id="csty:KN1_13420"/>
<protein>
    <recommendedName>
        <fullName evidence="3">CRISPR type III-B/RAMP module-associated protein Cmr5</fullName>
    </recommendedName>
</protein>
<organism evidence="1 2">
    <name type="scientific">Stygiolobus caldivivus</name>
    <dbReference type="NCBI Taxonomy" id="2824673"/>
    <lineage>
        <taxon>Archaea</taxon>
        <taxon>Thermoproteota</taxon>
        <taxon>Thermoprotei</taxon>
        <taxon>Sulfolobales</taxon>
        <taxon>Sulfolobaceae</taxon>
        <taxon>Stygiolobus</taxon>
    </lineage>
</organism>
<keyword evidence="2" id="KW-1185">Reference proteome</keyword>
<dbReference type="SUPFAM" id="SSF158568">
    <property type="entry name" value="AF1862-like"/>
    <property type="match status" value="1"/>
</dbReference>